<dbReference type="AlphaFoldDB" id="A0AAV1Z8U5"/>
<feature type="compositionally biased region" description="Polar residues" evidence="9">
    <location>
        <begin position="740"/>
        <end position="752"/>
    </location>
</feature>
<dbReference type="GO" id="GO:0005524">
    <property type="term" value="F:ATP binding"/>
    <property type="evidence" value="ECO:0007669"/>
    <property type="project" value="UniProtKB-UniRule"/>
</dbReference>
<evidence type="ECO:0000313" key="11">
    <source>
        <dbReference type="EMBL" id="CAL1268099.1"/>
    </source>
</evidence>
<accession>A0AAV1Z8U5</accession>
<protein>
    <recommendedName>
        <fullName evidence="10">Protein kinase domain-containing protein</fullName>
    </recommendedName>
</protein>
<dbReference type="InterPro" id="IPR017441">
    <property type="entry name" value="Protein_kinase_ATP_BS"/>
</dbReference>
<evidence type="ECO:0000256" key="5">
    <source>
        <dbReference type="ARBA" id="ARBA00022777"/>
    </source>
</evidence>
<feature type="compositionally biased region" description="Basic and acidic residues" evidence="9">
    <location>
        <begin position="401"/>
        <end position="417"/>
    </location>
</feature>
<dbReference type="PANTHER" id="PTHR46538:SF3">
    <property type="entry name" value="PROTEIN KINASE DOMAIN-CONTAINING PROTEIN"/>
    <property type="match status" value="1"/>
</dbReference>
<feature type="coiled-coil region" evidence="8">
    <location>
        <begin position="895"/>
        <end position="1038"/>
    </location>
</feature>
<dbReference type="Gene3D" id="3.30.200.20">
    <property type="entry name" value="Phosphorylase Kinase, domain 1"/>
    <property type="match status" value="1"/>
</dbReference>
<feature type="compositionally biased region" description="Polar residues" evidence="9">
    <location>
        <begin position="334"/>
        <end position="381"/>
    </location>
</feature>
<dbReference type="Gene3D" id="1.10.510.10">
    <property type="entry name" value="Transferase(Phosphotransferase) domain 1"/>
    <property type="match status" value="1"/>
</dbReference>
<evidence type="ECO:0000256" key="3">
    <source>
        <dbReference type="ARBA" id="ARBA00022679"/>
    </source>
</evidence>
<feature type="compositionally biased region" description="Basic and acidic residues" evidence="9">
    <location>
        <begin position="658"/>
        <end position="667"/>
    </location>
</feature>
<proteinExistence type="predicted"/>
<keyword evidence="4 7" id="KW-0547">Nucleotide-binding</keyword>
<dbReference type="Pfam" id="PF12474">
    <property type="entry name" value="PKK"/>
    <property type="match status" value="1"/>
</dbReference>
<evidence type="ECO:0000256" key="9">
    <source>
        <dbReference type="SAM" id="MobiDB-lite"/>
    </source>
</evidence>
<feature type="compositionally biased region" description="Pro residues" evidence="9">
    <location>
        <begin position="694"/>
        <end position="704"/>
    </location>
</feature>
<dbReference type="InterPro" id="IPR000719">
    <property type="entry name" value="Prot_kinase_dom"/>
</dbReference>
<keyword evidence="1" id="KW-0723">Serine/threonine-protein kinase</keyword>
<dbReference type="SUPFAM" id="SSF56112">
    <property type="entry name" value="Protein kinase-like (PK-like)"/>
    <property type="match status" value="1"/>
</dbReference>
<organism evidence="11 12">
    <name type="scientific">Larinioides sclopetarius</name>
    <dbReference type="NCBI Taxonomy" id="280406"/>
    <lineage>
        <taxon>Eukaryota</taxon>
        <taxon>Metazoa</taxon>
        <taxon>Ecdysozoa</taxon>
        <taxon>Arthropoda</taxon>
        <taxon>Chelicerata</taxon>
        <taxon>Arachnida</taxon>
        <taxon>Araneae</taxon>
        <taxon>Araneomorphae</taxon>
        <taxon>Entelegynae</taxon>
        <taxon>Araneoidea</taxon>
        <taxon>Araneidae</taxon>
        <taxon>Larinioides</taxon>
    </lineage>
</organism>
<dbReference type="PANTHER" id="PTHR46538">
    <property type="entry name" value="PROTEIN KINASE DOMAIN-CONTAINING PROTEIN"/>
    <property type="match status" value="1"/>
</dbReference>
<feature type="region of interest" description="Disordered" evidence="9">
    <location>
        <begin position="654"/>
        <end position="800"/>
    </location>
</feature>
<comment type="caution">
    <text evidence="11">The sequence shown here is derived from an EMBL/GenBank/DDBJ whole genome shotgun (WGS) entry which is preliminary data.</text>
</comment>
<dbReference type="GO" id="GO:0004674">
    <property type="term" value="F:protein serine/threonine kinase activity"/>
    <property type="evidence" value="ECO:0007669"/>
    <property type="project" value="UniProtKB-KW"/>
</dbReference>
<keyword evidence="8" id="KW-0175">Coiled coil</keyword>
<dbReference type="InterPro" id="IPR011009">
    <property type="entry name" value="Kinase-like_dom_sf"/>
</dbReference>
<feature type="binding site" evidence="7">
    <location>
        <position position="69"/>
    </location>
    <ligand>
        <name>ATP</name>
        <dbReference type="ChEBI" id="CHEBI:30616"/>
    </ligand>
</feature>
<evidence type="ECO:0000256" key="7">
    <source>
        <dbReference type="PROSITE-ProRule" id="PRU10141"/>
    </source>
</evidence>
<sequence length="1070" mass="121536">MSFFSNFKKIFHIAGGLASENKRRRVCNNIRFNENPDDFWEIVGELGDGAFGKVFKAQHKETGKLAAAKICELKGEDDLDDFTVEIDILSECKHKNIVELLEAFFFEGKLWILIEFCEGGAIDTIMVDLEKPLTESQIRYLCHEVCEGLQFLHEHKIIHRDIKAGNILLNMDGGVKLADFGVSAKNKHTLQRRDSFIGTPYWMAPEVVLCETFRDNPYDYKADIWSLGITLIELAEMDPPNHEMTPMRVLLKIQKQDPPTLSQPSKWSKHFNDFVSKCLVKDPQKRATAKELLEHPFINLALDSRPLRELIHEHKAEVIEEVTEEDDDTEIPSRLSSSHMSVNSLATADSGSNLSDISDTSGSKTDGISLKSSAQRNSDILETSIPVPKSQTSKPAAPKVPETDKNLLQRHKSKEDVSVANKENLKKAQSTPSLLENQPAAVNRKPVAPVPPKENARNRPYSCIEPVNKTNSAVPESKVIVISNFANEKNSSSTDDDSSSTGKWKEIRDEEINQNVSSNWSINTLPKTLTPDSPEVTISSSHSIVEEANMVKSNNSLSSLDSSHISIVTIGDIEEVKDSSICVEGTTTTSTDVDSLPHENTEVVVLQTPTTHTLSKSDVVVVRTSDWTDNSSFNKPIMQISDKTPKTNIVNSVCRPVSSHEDVKPSPKEQALNASSEEKPKIRVSVNLKKDPSYPSPPHSPAPSRPASSPTCAVSSDDSSICPLPSENGKGSSLKKITSDSESVSTLDSIGSSDKENRGHEDENQATLRKKKEYTSVSNNQTRKLNGVATKPKSSRPKTLKKTRKFMVDGVVVTTTTSKIIYEDDEQTLKEDHILRISAALVPENWKIRLWKQELRELKMLQKQETKQFQDLALKAQFNREQQEKKFDQEMMILVRNYDNDLEALNRQQKQLVEKAEQQQELDLKFASKKIRADQEREMKAFRESLKNEFKFLKQEIDTLPKEKRKDMMRVRKEQMELDHIERERQFIERLNENHDMQMKRLADTHKEKIALLERQFLQQKQQLLRAREAAIWELEERHLHEKHQLAKRQLKDLFFLQRHQMLVRHEKVS</sequence>
<evidence type="ECO:0000259" key="10">
    <source>
        <dbReference type="PROSITE" id="PS50011"/>
    </source>
</evidence>
<keyword evidence="3" id="KW-0808">Transferase</keyword>
<feature type="compositionally biased region" description="Acidic residues" evidence="9">
    <location>
        <begin position="320"/>
        <end position="330"/>
    </location>
</feature>
<dbReference type="PROSITE" id="PS00107">
    <property type="entry name" value="PROTEIN_KINASE_ATP"/>
    <property type="match status" value="1"/>
</dbReference>
<dbReference type="InterPro" id="IPR008271">
    <property type="entry name" value="Ser/Thr_kinase_AS"/>
</dbReference>
<dbReference type="CDD" id="cd06611">
    <property type="entry name" value="STKc_SLK_like"/>
    <property type="match status" value="1"/>
</dbReference>
<dbReference type="PROSITE" id="PS50011">
    <property type="entry name" value="PROTEIN_KINASE_DOM"/>
    <property type="match status" value="1"/>
</dbReference>
<evidence type="ECO:0000256" key="1">
    <source>
        <dbReference type="ARBA" id="ARBA00022527"/>
    </source>
</evidence>
<keyword evidence="2" id="KW-0597">Phosphoprotein</keyword>
<dbReference type="FunFam" id="1.10.510.10:FF:000081">
    <property type="entry name" value="STE20-like serine/threonine-protein kinase"/>
    <property type="match status" value="1"/>
</dbReference>
<feature type="domain" description="Protein kinase" evidence="10">
    <location>
        <begin position="40"/>
        <end position="298"/>
    </location>
</feature>
<name>A0AAV1Z8U5_9ARAC</name>
<feature type="compositionally biased region" description="Polar residues" evidence="9">
    <location>
        <begin position="427"/>
        <end position="436"/>
    </location>
</feature>
<dbReference type="InterPro" id="IPR022165">
    <property type="entry name" value="PKK"/>
</dbReference>
<evidence type="ECO:0000256" key="8">
    <source>
        <dbReference type="SAM" id="Coils"/>
    </source>
</evidence>
<gene>
    <name evidence="11" type="ORF">LARSCL_LOCUS3996</name>
</gene>
<evidence type="ECO:0000313" key="12">
    <source>
        <dbReference type="Proteomes" id="UP001497382"/>
    </source>
</evidence>
<dbReference type="PROSITE" id="PS00108">
    <property type="entry name" value="PROTEIN_KINASE_ST"/>
    <property type="match status" value="1"/>
</dbReference>
<keyword evidence="6 7" id="KW-0067">ATP-binding</keyword>
<feature type="compositionally biased region" description="Basic and acidic residues" evidence="9">
    <location>
        <begin position="753"/>
        <end position="763"/>
    </location>
</feature>
<keyword evidence="12" id="KW-1185">Reference proteome</keyword>
<dbReference type="FunFam" id="3.30.200.20:FF:000353">
    <property type="entry name" value="Sterile20-like kinase, isoform B"/>
    <property type="match status" value="1"/>
</dbReference>
<keyword evidence="5" id="KW-0418">Kinase</keyword>
<evidence type="ECO:0000256" key="2">
    <source>
        <dbReference type="ARBA" id="ARBA00022553"/>
    </source>
</evidence>
<dbReference type="EMBL" id="CAXIEN010000031">
    <property type="protein sequence ID" value="CAL1268099.1"/>
    <property type="molecule type" value="Genomic_DNA"/>
</dbReference>
<dbReference type="Pfam" id="PF00069">
    <property type="entry name" value="Pkinase"/>
    <property type="match status" value="1"/>
</dbReference>
<dbReference type="InterPro" id="IPR051585">
    <property type="entry name" value="STE20_Ser/Thr_Kinases"/>
</dbReference>
<feature type="region of interest" description="Disordered" evidence="9">
    <location>
        <begin position="320"/>
        <end position="468"/>
    </location>
</feature>
<evidence type="ECO:0000256" key="4">
    <source>
        <dbReference type="ARBA" id="ARBA00022741"/>
    </source>
</evidence>
<reference evidence="11 12" key="1">
    <citation type="submission" date="2024-04" db="EMBL/GenBank/DDBJ databases">
        <authorList>
            <person name="Rising A."/>
            <person name="Reimegard J."/>
            <person name="Sonavane S."/>
            <person name="Akerstrom W."/>
            <person name="Nylinder S."/>
            <person name="Hedman E."/>
            <person name="Kallberg Y."/>
        </authorList>
    </citation>
    <scope>NUCLEOTIDE SEQUENCE [LARGE SCALE GENOMIC DNA]</scope>
</reference>
<evidence type="ECO:0000256" key="6">
    <source>
        <dbReference type="ARBA" id="ARBA00022840"/>
    </source>
</evidence>
<dbReference type="Proteomes" id="UP001497382">
    <property type="component" value="Unassembled WGS sequence"/>
</dbReference>
<feature type="compositionally biased region" description="Polar residues" evidence="9">
    <location>
        <begin position="775"/>
        <end position="784"/>
    </location>
</feature>
<dbReference type="SMART" id="SM00220">
    <property type="entry name" value="S_TKc"/>
    <property type="match status" value="1"/>
</dbReference>